<proteinExistence type="predicted"/>
<evidence type="ECO:0000313" key="2">
    <source>
        <dbReference type="EMBL" id="CAB4571607.1"/>
    </source>
</evidence>
<feature type="domain" description="ASCH" evidence="1">
    <location>
        <begin position="1"/>
        <end position="131"/>
    </location>
</feature>
<dbReference type="SMART" id="SM01022">
    <property type="entry name" value="ASCH"/>
    <property type="match status" value="1"/>
</dbReference>
<dbReference type="InterPro" id="IPR015947">
    <property type="entry name" value="PUA-like_sf"/>
</dbReference>
<dbReference type="EMBL" id="CAEZTT010000022">
    <property type="protein sequence ID" value="CAB4571607.1"/>
    <property type="molecule type" value="Genomic_DNA"/>
</dbReference>
<name>A0A6J6E635_9ZZZZ</name>
<dbReference type="Pfam" id="PF04266">
    <property type="entry name" value="ASCH"/>
    <property type="match status" value="1"/>
</dbReference>
<gene>
    <name evidence="2" type="ORF">UFOPK1726_00316</name>
</gene>
<dbReference type="InterPro" id="IPR007374">
    <property type="entry name" value="ASCH_domain"/>
</dbReference>
<evidence type="ECO:0000259" key="1">
    <source>
        <dbReference type="SMART" id="SM01022"/>
    </source>
</evidence>
<dbReference type="Gene3D" id="3.10.400.10">
    <property type="entry name" value="Sulfate adenylyltransferase"/>
    <property type="match status" value="1"/>
</dbReference>
<dbReference type="PANTHER" id="PTHR39203:SF1">
    <property type="entry name" value="CYTOPLASMIC PROTEIN"/>
    <property type="match status" value="1"/>
</dbReference>
<dbReference type="PANTHER" id="PTHR39203">
    <property type="entry name" value="CYTOPLASMIC PROTEIN-RELATED"/>
    <property type="match status" value="1"/>
</dbReference>
<sequence length="140" mass="15855">MELGNPGAMRNALNQLVLTGTKRATAGLWEVYLEEGEPVEAEGERLWLVDSDLTPICQIEITRSDIRKLSQVDLDFVLAEGESRPDLATWQRQQRAYWSATAEPEMQAAGYDAWRVTNETLVVCLWFKLVNRDSDLLPSD</sequence>
<dbReference type="AlphaFoldDB" id="A0A6J6E635"/>
<dbReference type="SUPFAM" id="SSF88697">
    <property type="entry name" value="PUA domain-like"/>
    <property type="match status" value="1"/>
</dbReference>
<protein>
    <submittedName>
        <fullName evidence="2">Unannotated protein</fullName>
    </submittedName>
</protein>
<organism evidence="2">
    <name type="scientific">freshwater metagenome</name>
    <dbReference type="NCBI Taxonomy" id="449393"/>
    <lineage>
        <taxon>unclassified sequences</taxon>
        <taxon>metagenomes</taxon>
        <taxon>ecological metagenomes</taxon>
    </lineage>
</organism>
<accession>A0A6J6E635</accession>
<reference evidence="2" key="1">
    <citation type="submission" date="2020-05" db="EMBL/GenBank/DDBJ databases">
        <authorList>
            <person name="Chiriac C."/>
            <person name="Salcher M."/>
            <person name="Ghai R."/>
            <person name="Kavagutti S V."/>
        </authorList>
    </citation>
    <scope>NUCLEOTIDE SEQUENCE</scope>
</reference>
<dbReference type="InterPro" id="IPR009326">
    <property type="entry name" value="DUF984"/>
</dbReference>